<evidence type="ECO:0000256" key="1">
    <source>
        <dbReference type="ARBA" id="ARBA00004123"/>
    </source>
</evidence>
<reference evidence="8 9" key="1">
    <citation type="journal article" date="2020" name="Appl. Microbiol. Biotechnol.">
        <title>Targeted gene deletion in Brettanomyces bruxellensis with an expression-free CRISPR-Cas9 system.</title>
        <authorList>
            <person name="Varela C."/>
            <person name="Bartel C."/>
            <person name="Onetto C."/>
            <person name="Borneman A."/>
        </authorList>
    </citation>
    <scope>NUCLEOTIDE SEQUENCE [LARGE SCALE GENOMIC DNA]</scope>
    <source>
        <strain evidence="8 9">AWRI1613</strain>
    </source>
</reference>
<dbReference type="InterPro" id="IPR000690">
    <property type="entry name" value="Matrin/U1-C_Znf_C2H2"/>
</dbReference>
<comment type="subcellular location">
    <subcellularLocation>
        <location evidence="1">Nucleus</location>
    </subcellularLocation>
</comment>
<feature type="domain" description="Matrin-type" evidence="7">
    <location>
        <begin position="4"/>
        <end position="36"/>
    </location>
</feature>
<evidence type="ECO:0000313" key="8">
    <source>
        <dbReference type="EMBL" id="KAF6008794.1"/>
    </source>
</evidence>
<keyword evidence="3" id="KW-0863">Zinc-finger</keyword>
<name>A0A8H6BCJ2_DEKBR</name>
<dbReference type="InterPro" id="IPR013085">
    <property type="entry name" value="U1-CZ_Znf_C2H2"/>
</dbReference>
<proteinExistence type="predicted"/>
<organism evidence="8 9">
    <name type="scientific">Dekkera bruxellensis</name>
    <name type="common">Brettanomyces custersii</name>
    <dbReference type="NCBI Taxonomy" id="5007"/>
    <lineage>
        <taxon>Eukaryota</taxon>
        <taxon>Fungi</taxon>
        <taxon>Dikarya</taxon>
        <taxon>Ascomycota</taxon>
        <taxon>Saccharomycotina</taxon>
        <taxon>Pichiomycetes</taxon>
        <taxon>Pichiales</taxon>
        <taxon>Pichiaceae</taxon>
        <taxon>Brettanomyces</taxon>
    </lineage>
</organism>
<dbReference type="EMBL" id="JABCYN010000034">
    <property type="protein sequence ID" value="KAF6008794.1"/>
    <property type="molecule type" value="Genomic_DNA"/>
</dbReference>
<dbReference type="InterPro" id="IPR003604">
    <property type="entry name" value="Matrin/U1-like-C_Znf_C2H2"/>
</dbReference>
<dbReference type="PROSITE" id="PS50171">
    <property type="entry name" value="ZF_MATRIN"/>
    <property type="match status" value="1"/>
</dbReference>
<dbReference type="SMART" id="SM00451">
    <property type="entry name" value="ZnF_U1"/>
    <property type="match status" value="1"/>
</dbReference>
<dbReference type="Pfam" id="PF06220">
    <property type="entry name" value="zf-U1"/>
    <property type="match status" value="1"/>
</dbReference>
<gene>
    <name evidence="8" type="ORF">HII12_004022</name>
</gene>
<comment type="caution">
    <text evidence="8">The sequence shown here is derived from an EMBL/GenBank/DDBJ whole genome shotgun (WGS) entry which is preliminary data.</text>
</comment>
<protein>
    <recommendedName>
        <fullName evidence="7">Matrin-type domain-containing protein</fullName>
    </recommendedName>
</protein>
<dbReference type="GO" id="GO:0003676">
    <property type="term" value="F:nucleic acid binding"/>
    <property type="evidence" value="ECO:0007669"/>
    <property type="project" value="InterPro"/>
</dbReference>
<keyword evidence="2" id="KW-0479">Metal-binding</keyword>
<evidence type="ECO:0000256" key="5">
    <source>
        <dbReference type="ARBA" id="ARBA00023242"/>
    </source>
</evidence>
<evidence type="ECO:0000256" key="3">
    <source>
        <dbReference type="ARBA" id="ARBA00022771"/>
    </source>
</evidence>
<dbReference type="InterPro" id="IPR036236">
    <property type="entry name" value="Znf_C2H2_sf"/>
</dbReference>
<feature type="region of interest" description="Disordered" evidence="6">
    <location>
        <begin position="147"/>
        <end position="201"/>
    </location>
</feature>
<evidence type="ECO:0000256" key="2">
    <source>
        <dbReference type="ARBA" id="ARBA00022723"/>
    </source>
</evidence>
<dbReference type="Proteomes" id="UP000568158">
    <property type="component" value="Unassembled WGS sequence"/>
</dbReference>
<dbReference type="GO" id="GO:0008270">
    <property type="term" value="F:zinc ion binding"/>
    <property type="evidence" value="ECO:0007669"/>
    <property type="project" value="UniProtKB-KW"/>
</dbReference>
<dbReference type="SUPFAM" id="SSF57667">
    <property type="entry name" value="beta-beta-alpha zinc fingers"/>
    <property type="match status" value="1"/>
</dbReference>
<accession>A0A8H6BCJ2</accession>
<sequence>MGRYYCPYCDVFLEHDSHSVIRSHLQGKNHVRLYCQYYQTICLKDPTQDPSYRPDTLSPPYQYSLSKFYAGMPGHLHKHEDSISESLELPPPPTLAKFPPPPPSHYFFDTEKRRQLTEKAAEDEYRRQRAIFAAPIDKYHHSSKFVSKNSQNTHRGGHFGRRGGFGGQPRGGPANERAFRGHPMDGYRQSTQYHPKRTSPY</sequence>
<keyword evidence="5" id="KW-0539">Nucleus</keyword>
<keyword evidence="4" id="KW-0862">Zinc</keyword>
<evidence type="ECO:0000256" key="4">
    <source>
        <dbReference type="ARBA" id="ARBA00022833"/>
    </source>
</evidence>
<evidence type="ECO:0000313" key="9">
    <source>
        <dbReference type="Proteomes" id="UP000568158"/>
    </source>
</evidence>
<dbReference type="GO" id="GO:0005634">
    <property type="term" value="C:nucleus"/>
    <property type="evidence" value="ECO:0007669"/>
    <property type="project" value="UniProtKB-SubCell"/>
</dbReference>
<dbReference type="Gene3D" id="3.30.160.60">
    <property type="entry name" value="Classic Zinc Finger"/>
    <property type="match status" value="1"/>
</dbReference>
<dbReference type="AlphaFoldDB" id="A0A8H6BCJ2"/>
<evidence type="ECO:0000259" key="7">
    <source>
        <dbReference type="PROSITE" id="PS50171"/>
    </source>
</evidence>
<evidence type="ECO:0000256" key="6">
    <source>
        <dbReference type="SAM" id="MobiDB-lite"/>
    </source>
</evidence>